<organism evidence="1 2">
    <name type="scientific">Exiguobacterium sp. (strain ATCC BAA-1283 / AT1b)</name>
    <dbReference type="NCBI Taxonomy" id="360911"/>
    <lineage>
        <taxon>Bacteria</taxon>
        <taxon>Bacillati</taxon>
        <taxon>Bacillota</taxon>
        <taxon>Bacilli</taxon>
        <taxon>Bacillales</taxon>
        <taxon>Bacillales Family XII. Incertae Sedis</taxon>
        <taxon>Exiguobacterium</taxon>
    </lineage>
</organism>
<dbReference type="RefSeq" id="WP_012726074.1">
    <property type="nucleotide sequence ID" value="NC_012673.1"/>
</dbReference>
<evidence type="ECO:0000313" key="1">
    <source>
        <dbReference type="EMBL" id="ACQ68955.1"/>
    </source>
</evidence>
<protein>
    <submittedName>
        <fullName evidence="1">Uncharacterized protein</fullName>
    </submittedName>
</protein>
<dbReference type="KEGG" id="eat:EAT1b_0020"/>
<name>C4L0N7_EXISA</name>
<keyword evidence="2" id="KW-1185">Reference proteome</keyword>
<accession>C4L0N7</accession>
<proteinExistence type="predicted"/>
<sequence>MNHKQLNHYLQLTNTALVHQDELAALREGMTIEQKRRLIRYAMFHLKEEIKFLKSRINRTSDPLSRSFIEDKVAEVESELLEFEALKRKYE</sequence>
<dbReference type="STRING" id="360911.EAT1b_0020"/>
<dbReference type="EMBL" id="CP001615">
    <property type="protein sequence ID" value="ACQ68955.1"/>
    <property type="molecule type" value="Genomic_DNA"/>
</dbReference>
<dbReference type="AlphaFoldDB" id="C4L0N7"/>
<dbReference type="HOGENOM" id="CLU_2422555_0_0_9"/>
<gene>
    <name evidence="1" type="ordered locus">EAT1b_0020</name>
</gene>
<dbReference type="Proteomes" id="UP000000716">
    <property type="component" value="Chromosome"/>
</dbReference>
<reference evidence="1 2" key="1">
    <citation type="journal article" date="2011" name="J. Bacteriol.">
        <title>Complete genome sequence of the Thermophilic Bacterium Exiguobacterium sp. AT1b.</title>
        <authorList>
            <person name="Vishnivetskaya T.A."/>
            <person name="Lucas S."/>
            <person name="Copeland A."/>
            <person name="Lapidus A."/>
            <person name="Glavina Del Rio T."/>
            <person name="Dalin E."/>
            <person name="Tice H."/>
            <person name="Bruce D.C."/>
            <person name="Goodwin L.A."/>
            <person name="Pitluck S."/>
            <person name="Saunders E."/>
            <person name="Brettin T."/>
            <person name="Detter C."/>
            <person name="Han C."/>
            <person name="Larimer F."/>
            <person name="Land M.L."/>
            <person name="Hauser L.J."/>
            <person name="Kyrpides N.C."/>
            <person name="Ovchinnikova G."/>
            <person name="Kathariou S."/>
            <person name="Ramaley R.F."/>
            <person name="Rodrigues D.F."/>
            <person name="Hendrix C."/>
            <person name="Richardson P."/>
            <person name="Tiedje J.M."/>
        </authorList>
    </citation>
    <scope>NUCLEOTIDE SEQUENCE [LARGE SCALE GENOMIC DNA]</scope>
    <source>
        <strain evidence="2">ATCC BAA-1283 / AT1b</strain>
    </source>
</reference>
<evidence type="ECO:0000313" key="2">
    <source>
        <dbReference type="Proteomes" id="UP000000716"/>
    </source>
</evidence>